<proteinExistence type="predicted"/>
<reference evidence="1" key="2">
    <citation type="journal article" date="2015" name="Data Brief">
        <title>Shoot transcriptome of the giant reed, Arundo donax.</title>
        <authorList>
            <person name="Barrero R.A."/>
            <person name="Guerrero F.D."/>
            <person name="Moolhuijzen P."/>
            <person name="Goolsby J.A."/>
            <person name="Tidwell J."/>
            <person name="Bellgard S.E."/>
            <person name="Bellgard M.I."/>
        </authorList>
    </citation>
    <scope>NUCLEOTIDE SEQUENCE</scope>
    <source>
        <tissue evidence="1">Shoot tissue taken approximately 20 cm above the soil surface</tissue>
    </source>
</reference>
<protein>
    <submittedName>
        <fullName evidence="1">Uncharacterized protein</fullName>
    </submittedName>
</protein>
<name>A0A0A9C3J0_ARUDO</name>
<evidence type="ECO:0000313" key="1">
    <source>
        <dbReference type="EMBL" id="JAD69028.1"/>
    </source>
</evidence>
<reference evidence="1" key="1">
    <citation type="submission" date="2014-09" db="EMBL/GenBank/DDBJ databases">
        <authorList>
            <person name="Magalhaes I.L.F."/>
            <person name="Oliveira U."/>
            <person name="Santos F.R."/>
            <person name="Vidigal T.H.D.A."/>
            <person name="Brescovit A.D."/>
            <person name="Santos A.J."/>
        </authorList>
    </citation>
    <scope>NUCLEOTIDE SEQUENCE</scope>
    <source>
        <tissue evidence="1">Shoot tissue taken approximately 20 cm above the soil surface</tissue>
    </source>
</reference>
<organism evidence="1">
    <name type="scientific">Arundo donax</name>
    <name type="common">Giant reed</name>
    <name type="synonym">Donax arundinaceus</name>
    <dbReference type="NCBI Taxonomy" id="35708"/>
    <lineage>
        <taxon>Eukaryota</taxon>
        <taxon>Viridiplantae</taxon>
        <taxon>Streptophyta</taxon>
        <taxon>Embryophyta</taxon>
        <taxon>Tracheophyta</taxon>
        <taxon>Spermatophyta</taxon>
        <taxon>Magnoliopsida</taxon>
        <taxon>Liliopsida</taxon>
        <taxon>Poales</taxon>
        <taxon>Poaceae</taxon>
        <taxon>PACMAD clade</taxon>
        <taxon>Arundinoideae</taxon>
        <taxon>Arundineae</taxon>
        <taxon>Arundo</taxon>
    </lineage>
</organism>
<sequence>MYPKRSNIVHRTFDTEFHIA</sequence>
<accession>A0A0A9C3J0</accession>
<dbReference type="EMBL" id="GBRH01228867">
    <property type="protein sequence ID" value="JAD69028.1"/>
    <property type="molecule type" value="Transcribed_RNA"/>
</dbReference>
<dbReference type="AlphaFoldDB" id="A0A0A9C3J0"/>